<dbReference type="PROSITE" id="PS50850">
    <property type="entry name" value="MFS"/>
    <property type="match status" value="1"/>
</dbReference>
<keyword evidence="8" id="KW-1185">Reference proteome</keyword>
<evidence type="ECO:0000313" key="8">
    <source>
        <dbReference type="Proteomes" id="UP001230504"/>
    </source>
</evidence>
<dbReference type="PANTHER" id="PTHR23501:SF198">
    <property type="entry name" value="AZOLE RESISTANCE PROTEIN 1-RELATED"/>
    <property type="match status" value="1"/>
</dbReference>
<feature type="transmembrane region" description="Helical" evidence="5">
    <location>
        <begin position="354"/>
        <end position="375"/>
    </location>
</feature>
<dbReference type="GO" id="GO:0005886">
    <property type="term" value="C:plasma membrane"/>
    <property type="evidence" value="ECO:0007669"/>
    <property type="project" value="TreeGrafter"/>
</dbReference>
<feature type="domain" description="Major facilitator superfamily (MFS) profile" evidence="6">
    <location>
        <begin position="23"/>
        <end position="518"/>
    </location>
</feature>
<dbReference type="Proteomes" id="UP001230504">
    <property type="component" value="Unassembled WGS sequence"/>
</dbReference>
<reference evidence="7" key="1">
    <citation type="submission" date="2021-06" db="EMBL/GenBank/DDBJ databases">
        <title>Comparative genomics, transcriptomics and evolutionary studies reveal genomic signatures of adaptation to plant cell wall in hemibiotrophic fungi.</title>
        <authorList>
            <consortium name="DOE Joint Genome Institute"/>
            <person name="Baroncelli R."/>
            <person name="Diaz J.F."/>
            <person name="Benocci T."/>
            <person name="Peng M."/>
            <person name="Battaglia E."/>
            <person name="Haridas S."/>
            <person name="Andreopoulos W."/>
            <person name="Labutti K."/>
            <person name="Pangilinan J."/>
            <person name="Floch G.L."/>
            <person name="Makela M.R."/>
            <person name="Henrissat B."/>
            <person name="Grigoriev I.V."/>
            <person name="Crouch J.A."/>
            <person name="De Vries R.P."/>
            <person name="Sukno S.A."/>
            <person name="Thon M.R."/>
        </authorList>
    </citation>
    <scope>NUCLEOTIDE SEQUENCE</scope>
    <source>
        <strain evidence="7">CBS 125086</strain>
    </source>
</reference>
<dbReference type="SUPFAM" id="SSF103473">
    <property type="entry name" value="MFS general substrate transporter"/>
    <property type="match status" value="1"/>
</dbReference>
<dbReference type="PANTHER" id="PTHR23501">
    <property type="entry name" value="MAJOR FACILITATOR SUPERFAMILY"/>
    <property type="match status" value="1"/>
</dbReference>
<proteinExistence type="predicted"/>
<organism evidence="7 8">
    <name type="scientific">Colletotrichum navitas</name>
    <dbReference type="NCBI Taxonomy" id="681940"/>
    <lineage>
        <taxon>Eukaryota</taxon>
        <taxon>Fungi</taxon>
        <taxon>Dikarya</taxon>
        <taxon>Ascomycota</taxon>
        <taxon>Pezizomycotina</taxon>
        <taxon>Sordariomycetes</taxon>
        <taxon>Hypocreomycetidae</taxon>
        <taxon>Glomerellales</taxon>
        <taxon>Glomerellaceae</taxon>
        <taxon>Colletotrichum</taxon>
        <taxon>Colletotrichum graminicola species complex</taxon>
    </lineage>
</organism>
<keyword evidence="2 5" id="KW-0812">Transmembrane</keyword>
<evidence type="ECO:0000256" key="1">
    <source>
        <dbReference type="ARBA" id="ARBA00004141"/>
    </source>
</evidence>
<dbReference type="Gene3D" id="1.20.1250.20">
    <property type="entry name" value="MFS general substrate transporter like domains"/>
    <property type="match status" value="1"/>
</dbReference>
<feature type="transmembrane region" description="Helical" evidence="5">
    <location>
        <begin position="176"/>
        <end position="195"/>
    </location>
</feature>
<gene>
    <name evidence="7" type="ORF">LY79DRAFT_526495</name>
</gene>
<dbReference type="Gene3D" id="1.20.1720.10">
    <property type="entry name" value="Multidrug resistance protein D"/>
    <property type="match status" value="1"/>
</dbReference>
<feature type="transmembrane region" description="Helical" evidence="5">
    <location>
        <begin position="216"/>
        <end position="240"/>
    </location>
</feature>
<evidence type="ECO:0000256" key="4">
    <source>
        <dbReference type="ARBA" id="ARBA00023136"/>
    </source>
</evidence>
<feature type="transmembrane region" description="Helical" evidence="5">
    <location>
        <begin position="146"/>
        <end position="170"/>
    </location>
</feature>
<dbReference type="RefSeq" id="XP_060408714.1">
    <property type="nucleotide sequence ID" value="XM_060555839.1"/>
</dbReference>
<evidence type="ECO:0000259" key="6">
    <source>
        <dbReference type="PROSITE" id="PS50850"/>
    </source>
</evidence>
<keyword evidence="3 5" id="KW-1133">Transmembrane helix</keyword>
<dbReference type="GO" id="GO:0022857">
    <property type="term" value="F:transmembrane transporter activity"/>
    <property type="evidence" value="ECO:0007669"/>
    <property type="project" value="InterPro"/>
</dbReference>
<feature type="transmembrane region" description="Helical" evidence="5">
    <location>
        <begin position="495"/>
        <end position="515"/>
    </location>
</feature>
<feature type="transmembrane region" description="Helical" evidence="5">
    <location>
        <begin position="328"/>
        <end position="347"/>
    </location>
</feature>
<dbReference type="InterPro" id="IPR011701">
    <property type="entry name" value="MFS"/>
</dbReference>
<evidence type="ECO:0000313" key="7">
    <source>
        <dbReference type="EMBL" id="KAK1573000.1"/>
    </source>
</evidence>
<name>A0AAD8V098_9PEZI</name>
<feature type="transmembrane region" description="Helical" evidence="5">
    <location>
        <begin position="246"/>
        <end position="268"/>
    </location>
</feature>
<protein>
    <submittedName>
        <fullName evidence="7">Major facilitator superfamily transporter</fullName>
    </submittedName>
</protein>
<comment type="caution">
    <text evidence="7">The sequence shown here is derived from an EMBL/GenBank/DDBJ whole genome shotgun (WGS) entry which is preliminary data.</text>
</comment>
<feature type="transmembrane region" description="Helical" evidence="5">
    <location>
        <begin position="387"/>
        <end position="404"/>
    </location>
</feature>
<dbReference type="GeneID" id="85440079"/>
<feature type="transmembrane region" description="Helical" evidence="5">
    <location>
        <begin position="416"/>
        <end position="439"/>
    </location>
</feature>
<dbReference type="EMBL" id="JAHLJV010000100">
    <property type="protein sequence ID" value="KAK1573000.1"/>
    <property type="molecule type" value="Genomic_DNA"/>
</dbReference>
<feature type="transmembrane region" description="Helical" evidence="5">
    <location>
        <begin position="288"/>
        <end position="308"/>
    </location>
</feature>
<sequence length="527" mass="55892">MSSPPASSGPSAPHLTGLSLYLVLGAVYLSILCLAMDRTMLSPALGTITSEFGTIKDVGWYTSSNLMTTAATQCLYGAVYKVFNTKWTFVASIVLFEVGSLIAALSPTSSVLILGRAVSGLGGAGLSSGSYVIIAKVVPLQKRASFLGLFGGIWGIASICGPLLGGYFAGSVTWRWCFYINLPIGGMTLLAMLFFPSPNTYDDGKNPKMTFISKLLQLDLLGAAALLPAVVTLLLALQWGGGEFSWSSAAIVGLFLGSGLLYVIFAVIQIKRQDKGLLPPSLFKERDVACGMLYNFFFGAFYYVMLPYLSIYHQAVQGVHANQVGLRLLPLSLAAVLSSTLSGIVISRLKTYNFVLLVETGVAAIAAGLMLRFSLGTPASYWIPSEILWGLGVGAGFQIAQLVLQNTVPYHMIPQASAGVQFFGILGGAVSVASAQAAFQNGLVDAMRKNVPQVTPNIVVNTGATQLRHTLESLGQPDTVIQAVLDCYAIGLKNTFYICTAAATASFFVALGFRWKSPAYIVPARSN</sequence>
<evidence type="ECO:0000256" key="3">
    <source>
        <dbReference type="ARBA" id="ARBA00022989"/>
    </source>
</evidence>
<feature type="transmembrane region" description="Helical" evidence="5">
    <location>
        <begin position="87"/>
        <end position="105"/>
    </location>
</feature>
<dbReference type="InterPro" id="IPR036259">
    <property type="entry name" value="MFS_trans_sf"/>
</dbReference>
<accession>A0AAD8V098</accession>
<feature type="transmembrane region" description="Helical" evidence="5">
    <location>
        <begin position="12"/>
        <end position="35"/>
    </location>
</feature>
<dbReference type="InterPro" id="IPR020846">
    <property type="entry name" value="MFS_dom"/>
</dbReference>
<keyword evidence="4 5" id="KW-0472">Membrane</keyword>
<dbReference type="Pfam" id="PF07690">
    <property type="entry name" value="MFS_1"/>
    <property type="match status" value="1"/>
</dbReference>
<evidence type="ECO:0000256" key="5">
    <source>
        <dbReference type="SAM" id="Phobius"/>
    </source>
</evidence>
<comment type="subcellular location">
    <subcellularLocation>
        <location evidence="1">Membrane</location>
        <topology evidence="1">Multi-pass membrane protein</topology>
    </subcellularLocation>
</comment>
<feature type="transmembrane region" description="Helical" evidence="5">
    <location>
        <begin position="111"/>
        <end position="134"/>
    </location>
</feature>
<dbReference type="AlphaFoldDB" id="A0AAD8V098"/>
<evidence type="ECO:0000256" key="2">
    <source>
        <dbReference type="ARBA" id="ARBA00022692"/>
    </source>
</evidence>